<dbReference type="InterPro" id="IPR050583">
    <property type="entry name" value="Mycobacterial_A85_antigen"/>
</dbReference>
<sequence>MKSLRVRAAVSVVALGLLAGCGGPGQDVVDASNVPRLRARTADALNGRPQVVMPRGLRSVFTTYRATGEDGTKVVHTKWHGRVSGYTGDMWAWVPPQYNQAKYARSGFPVLIALPGAWGYPSNYWTDAPFALEERLSEWAKEGKTLPFILVMPVLNPRKTYYDGSDIPGQPKMGSWLTRDVPEFARTNFRTYATRDGWAFMGSSSGGFAALKAVLKEPQRFKAAIVNGPDTAPDSPLWKGHPAEKLANDPRHLARQLAARGGPQVYLAFELGSKEAAVPDVKRFISGYTGGVRGPIHSTLFEIPDGVHSGHTYIKRMPESLHWISEQMQGPVAAPSV</sequence>
<protein>
    <recommendedName>
        <fullName evidence="4">Esterase</fullName>
    </recommendedName>
</protein>
<feature type="signal peptide" evidence="1">
    <location>
        <begin position="1"/>
        <end position="19"/>
    </location>
</feature>
<comment type="caution">
    <text evidence="2">The sequence shown here is derived from an EMBL/GenBank/DDBJ whole genome shotgun (WGS) entry which is preliminary data.</text>
</comment>
<dbReference type="AlphaFoldDB" id="A0A2N8P980"/>
<accession>A0A2N8P980</accession>
<dbReference type="PANTHER" id="PTHR48098">
    <property type="entry name" value="ENTEROCHELIN ESTERASE-RELATED"/>
    <property type="match status" value="1"/>
</dbReference>
<dbReference type="RefSeq" id="WP_102925240.1">
    <property type="nucleotide sequence ID" value="NZ_LJSN01000003.1"/>
</dbReference>
<name>A0A2N8P980_STRNR</name>
<dbReference type="Gene3D" id="3.40.50.1820">
    <property type="entry name" value="alpha/beta hydrolase"/>
    <property type="match status" value="1"/>
</dbReference>
<feature type="chain" id="PRO_5038590473" description="Esterase" evidence="1">
    <location>
        <begin position="20"/>
        <end position="337"/>
    </location>
</feature>
<dbReference type="PROSITE" id="PS51257">
    <property type="entry name" value="PROKAR_LIPOPROTEIN"/>
    <property type="match status" value="1"/>
</dbReference>
<gene>
    <name evidence="2" type="ORF">AOB60_25315</name>
</gene>
<evidence type="ECO:0008006" key="4">
    <source>
        <dbReference type="Google" id="ProtNLM"/>
    </source>
</evidence>
<dbReference type="SUPFAM" id="SSF53474">
    <property type="entry name" value="alpha/beta-Hydrolases"/>
    <property type="match status" value="1"/>
</dbReference>
<proteinExistence type="predicted"/>
<dbReference type="EMBL" id="LJSN01000003">
    <property type="protein sequence ID" value="PNE37603.1"/>
    <property type="molecule type" value="Genomic_DNA"/>
</dbReference>
<keyword evidence="3" id="KW-1185">Reference proteome</keyword>
<reference evidence="3" key="1">
    <citation type="submission" date="2015-09" db="EMBL/GenBank/DDBJ databases">
        <authorList>
            <person name="Graham D.E."/>
            <person name="Mahan K.M."/>
            <person name="Klingeman D.M."/>
            <person name="Fida T."/>
            <person name="Giannone R.J."/>
            <person name="Hettich R.L."/>
            <person name="Parry R.J."/>
            <person name="Spain J.C."/>
        </authorList>
    </citation>
    <scope>NUCLEOTIDE SEQUENCE [LARGE SCALE GENOMIC DNA]</scope>
    <source>
        <strain evidence="3">JCM 4701</strain>
    </source>
</reference>
<evidence type="ECO:0000256" key="1">
    <source>
        <dbReference type="SAM" id="SignalP"/>
    </source>
</evidence>
<dbReference type="Pfam" id="PF00756">
    <property type="entry name" value="Esterase"/>
    <property type="match status" value="1"/>
</dbReference>
<evidence type="ECO:0000313" key="3">
    <source>
        <dbReference type="Proteomes" id="UP000236047"/>
    </source>
</evidence>
<organism evidence="2 3">
    <name type="scientific">Streptomyces noursei</name>
    <name type="common">Streptomyces albulus</name>
    <dbReference type="NCBI Taxonomy" id="1971"/>
    <lineage>
        <taxon>Bacteria</taxon>
        <taxon>Bacillati</taxon>
        <taxon>Actinomycetota</taxon>
        <taxon>Actinomycetes</taxon>
        <taxon>Kitasatosporales</taxon>
        <taxon>Streptomycetaceae</taxon>
        <taxon>Streptomyces</taxon>
    </lineage>
</organism>
<evidence type="ECO:0000313" key="2">
    <source>
        <dbReference type="EMBL" id="PNE37603.1"/>
    </source>
</evidence>
<keyword evidence="1" id="KW-0732">Signal</keyword>
<dbReference type="Proteomes" id="UP000236047">
    <property type="component" value="Unassembled WGS sequence"/>
</dbReference>
<dbReference type="InterPro" id="IPR000801">
    <property type="entry name" value="Esterase-like"/>
</dbReference>
<dbReference type="InterPro" id="IPR029058">
    <property type="entry name" value="AB_hydrolase_fold"/>
</dbReference>